<keyword evidence="12 15" id="KW-0472">Membrane</keyword>
<comment type="similarity">
    <text evidence="4 14">Belongs to the cytochrome P450 family.</text>
</comment>
<dbReference type="RefSeq" id="NP_001165999.1">
    <property type="nucleotide sequence ID" value="NM_001172528.1"/>
</dbReference>
<evidence type="ECO:0000256" key="9">
    <source>
        <dbReference type="ARBA" id="ARBA00023002"/>
    </source>
</evidence>
<dbReference type="EnsemblMetazoa" id="XM_031931577">
    <property type="protein sequence ID" value="XP_031787437"/>
    <property type="gene ID" value="GeneID_100120598"/>
</dbReference>
<evidence type="ECO:0000256" key="6">
    <source>
        <dbReference type="ARBA" id="ARBA00022723"/>
    </source>
</evidence>
<evidence type="ECO:0000313" key="16">
    <source>
        <dbReference type="EnsemblMetazoa" id="NP_001165999"/>
    </source>
</evidence>
<dbReference type="FunCoup" id="A0A7M6W8G4">
    <property type="interactions" value="288"/>
</dbReference>
<accession>A0A7M6W8G4</accession>
<dbReference type="SMR" id="A0A7M6W8G4"/>
<dbReference type="KEGG" id="nvi:100120598"/>
<keyword evidence="6 13" id="KW-0479">Metal-binding</keyword>
<keyword evidence="11 14" id="KW-0503">Monooxygenase</keyword>
<dbReference type="EnsemblMetazoa" id="NM_001172528">
    <property type="protein sequence ID" value="NP_001165999"/>
    <property type="gene ID" value="GeneID_100120598"/>
</dbReference>
<dbReference type="PANTHER" id="PTHR24292:SF54">
    <property type="entry name" value="CYP9F3-RELATED"/>
    <property type="match status" value="1"/>
</dbReference>
<keyword evidence="17" id="KW-1185">Reference proteome</keyword>
<dbReference type="OrthoDB" id="2789670at2759"/>
<feature type="transmembrane region" description="Helical" evidence="15">
    <location>
        <begin position="6"/>
        <end position="23"/>
    </location>
</feature>
<comment type="cofactor">
    <cofactor evidence="1 13">
        <name>heme</name>
        <dbReference type="ChEBI" id="CHEBI:30413"/>
    </cofactor>
</comment>
<dbReference type="Pfam" id="PF00067">
    <property type="entry name" value="p450"/>
    <property type="match status" value="1"/>
</dbReference>
<evidence type="ECO:0008006" key="18">
    <source>
        <dbReference type="Google" id="ProtNLM"/>
    </source>
</evidence>
<keyword evidence="8" id="KW-0492">Microsome</keyword>
<reference evidence="16" key="1">
    <citation type="submission" date="2021-01" db="UniProtKB">
        <authorList>
            <consortium name="EnsemblMetazoa"/>
        </authorList>
    </citation>
    <scope>IDENTIFICATION</scope>
</reference>
<evidence type="ECO:0000256" key="14">
    <source>
        <dbReference type="RuleBase" id="RU000461"/>
    </source>
</evidence>
<dbReference type="InParanoid" id="A0A7M6W8G4"/>
<name>A0A7M6W8G4_NASVI</name>
<dbReference type="InterPro" id="IPR001128">
    <property type="entry name" value="Cyt_P450"/>
</dbReference>
<evidence type="ECO:0000256" key="11">
    <source>
        <dbReference type="ARBA" id="ARBA00023033"/>
    </source>
</evidence>
<dbReference type="AlphaFoldDB" id="A0A7M6W8G4"/>
<evidence type="ECO:0000256" key="12">
    <source>
        <dbReference type="ARBA" id="ARBA00023136"/>
    </source>
</evidence>
<dbReference type="PROSITE" id="PS00086">
    <property type="entry name" value="CYTOCHROME_P450"/>
    <property type="match status" value="1"/>
</dbReference>
<sequence length="500" mass="58170">MEFSAFELLTALALLFLAIYYYFTSTYDFWSSRHVEHPKPELFFGNFKKMMLGKSSLGDYLYEQYQYYKNEPMFGLYARRTPVLVVTDPEYIKDVLIKDFSSFSDRGMTIHEKVEPLSQHLFSLEPARWRPLRIKLSPTFTSGKLKEMFYLLAECGNSFETLIDNMVKKNPVIECRELTAKFTTEVIGICVFGLKAEAMADGDSEFRKIGRKVFENSWMKFIKFRIRDAMPWLFNLLGPFFYDHELNGFFINLMKQTMEYRKKNNVRRNDFVDLLMDIKDDPSKVGDIEMTDALITAQAFVFFIAGFETSSTTISNALYELALNPSVQEKLREEIIEELANDNGSLKYETIKGMKYLHKVFCETLRKYPPVTVMMRKSMQPYTFSGTKVTIPKGMRVWIPAYAIQRDPAIYPDPDTFDPERFSEESIKQRHPSFYLPFGDGPRNCIGARFANYQSKIGIIQVLRNYKVQVCDKTCIPYVNDPRAFLLAPIGGINLKFTRL</sequence>
<keyword evidence="10 13" id="KW-0408">Iron</keyword>
<dbReference type="InterPro" id="IPR050476">
    <property type="entry name" value="Insect_CytP450_Detox"/>
</dbReference>
<evidence type="ECO:0000313" key="17">
    <source>
        <dbReference type="Proteomes" id="UP000002358"/>
    </source>
</evidence>
<evidence type="ECO:0000256" key="8">
    <source>
        <dbReference type="ARBA" id="ARBA00022848"/>
    </source>
</evidence>
<keyword evidence="9 14" id="KW-0560">Oxidoreductase</keyword>
<dbReference type="GO" id="GO:0020037">
    <property type="term" value="F:heme binding"/>
    <property type="evidence" value="ECO:0007669"/>
    <property type="project" value="InterPro"/>
</dbReference>
<dbReference type="GO" id="GO:0016705">
    <property type="term" value="F:oxidoreductase activity, acting on paired donors, with incorporation or reduction of molecular oxygen"/>
    <property type="evidence" value="ECO:0007669"/>
    <property type="project" value="InterPro"/>
</dbReference>
<evidence type="ECO:0000256" key="2">
    <source>
        <dbReference type="ARBA" id="ARBA00004174"/>
    </source>
</evidence>
<dbReference type="GO" id="GO:0005506">
    <property type="term" value="F:iron ion binding"/>
    <property type="evidence" value="ECO:0007669"/>
    <property type="project" value="InterPro"/>
</dbReference>
<dbReference type="Gene3D" id="1.10.630.10">
    <property type="entry name" value="Cytochrome P450"/>
    <property type="match status" value="1"/>
</dbReference>
<dbReference type="GeneID" id="100120598"/>
<keyword evidence="7" id="KW-0256">Endoplasmic reticulum</keyword>
<dbReference type="CDD" id="cd11056">
    <property type="entry name" value="CYP6-like"/>
    <property type="match status" value="1"/>
</dbReference>
<organism evidence="16 17">
    <name type="scientific">Nasonia vitripennis</name>
    <name type="common">Parasitic wasp</name>
    <dbReference type="NCBI Taxonomy" id="7425"/>
    <lineage>
        <taxon>Eukaryota</taxon>
        <taxon>Metazoa</taxon>
        <taxon>Ecdysozoa</taxon>
        <taxon>Arthropoda</taxon>
        <taxon>Hexapoda</taxon>
        <taxon>Insecta</taxon>
        <taxon>Pterygota</taxon>
        <taxon>Neoptera</taxon>
        <taxon>Endopterygota</taxon>
        <taxon>Hymenoptera</taxon>
        <taxon>Apocrita</taxon>
        <taxon>Proctotrupomorpha</taxon>
        <taxon>Chalcidoidea</taxon>
        <taxon>Pteromalidae</taxon>
        <taxon>Pteromalinae</taxon>
        <taxon>Nasonia</taxon>
    </lineage>
</organism>
<protein>
    <recommendedName>
        <fullName evidence="18">Cytochrome P450</fullName>
    </recommendedName>
</protein>
<dbReference type="InterPro" id="IPR036396">
    <property type="entry name" value="Cyt_P450_sf"/>
</dbReference>
<evidence type="ECO:0000256" key="13">
    <source>
        <dbReference type="PIRSR" id="PIRSR602401-1"/>
    </source>
</evidence>
<dbReference type="SUPFAM" id="SSF48264">
    <property type="entry name" value="Cytochrome P450"/>
    <property type="match status" value="1"/>
</dbReference>
<keyword evidence="15" id="KW-1133">Transmembrane helix</keyword>
<evidence type="ECO:0000256" key="7">
    <source>
        <dbReference type="ARBA" id="ARBA00022824"/>
    </source>
</evidence>
<comment type="subcellular location">
    <subcellularLocation>
        <location evidence="3">Endoplasmic reticulum membrane</location>
        <topology evidence="3">Peripheral membrane protein</topology>
    </subcellularLocation>
    <subcellularLocation>
        <location evidence="2">Microsome membrane</location>
        <topology evidence="2">Peripheral membrane protein</topology>
    </subcellularLocation>
</comment>
<dbReference type="GO" id="GO:0005789">
    <property type="term" value="C:endoplasmic reticulum membrane"/>
    <property type="evidence" value="ECO:0007669"/>
    <property type="project" value="UniProtKB-SubCell"/>
</dbReference>
<dbReference type="PRINTS" id="PR00385">
    <property type="entry name" value="P450"/>
</dbReference>
<feature type="binding site" description="axial binding residue" evidence="13">
    <location>
        <position position="445"/>
    </location>
    <ligand>
        <name>heme</name>
        <dbReference type="ChEBI" id="CHEBI:30413"/>
    </ligand>
    <ligandPart>
        <name>Fe</name>
        <dbReference type="ChEBI" id="CHEBI:18248"/>
    </ligandPart>
</feature>
<evidence type="ECO:0000256" key="10">
    <source>
        <dbReference type="ARBA" id="ARBA00023004"/>
    </source>
</evidence>
<dbReference type="InterPro" id="IPR002401">
    <property type="entry name" value="Cyt_P450_E_grp-I"/>
</dbReference>
<evidence type="ECO:0000256" key="15">
    <source>
        <dbReference type="SAM" id="Phobius"/>
    </source>
</evidence>
<evidence type="ECO:0000256" key="5">
    <source>
        <dbReference type="ARBA" id="ARBA00022617"/>
    </source>
</evidence>
<dbReference type="CTD" id="100120598"/>
<evidence type="ECO:0000256" key="1">
    <source>
        <dbReference type="ARBA" id="ARBA00001971"/>
    </source>
</evidence>
<dbReference type="PANTHER" id="PTHR24292">
    <property type="entry name" value="CYTOCHROME P450"/>
    <property type="match status" value="1"/>
</dbReference>
<dbReference type="InterPro" id="IPR017972">
    <property type="entry name" value="Cyt_P450_CS"/>
</dbReference>
<dbReference type="GO" id="GO:0004497">
    <property type="term" value="F:monooxygenase activity"/>
    <property type="evidence" value="ECO:0007669"/>
    <property type="project" value="UniProtKB-KW"/>
</dbReference>
<dbReference type="PRINTS" id="PR00463">
    <property type="entry name" value="EP450I"/>
</dbReference>
<evidence type="ECO:0000256" key="3">
    <source>
        <dbReference type="ARBA" id="ARBA00004406"/>
    </source>
</evidence>
<dbReference type="FunFam" id="1.10.630.10:FF:000042">
    <property type="entry name" value="Cytochrome P450"/>
    <property type="match status" value="1"/>
</dbReference>
<evidence type="ECO:0000256" key="4">
    <source>
        <dbReference type="ARBA" id="ARBA00010617"/>
    </source>
</evidence>
<proteinExistence type="inferred from homology"/>
<keyword evidence="15" id="KW-0812">Transmembrane</keyword>
<keyword evidence="5 13" id="KW-0349">Heme</keyword>
<dbReference type="Proteomes" id="UP000002358">
    <property type="component" value="Chromosome 5"/>
</dbReference>
<dbReference type="RefSeq" id="XP_031787437.1">
    <property type="nucleotide sequence ID" value="XM_031931577.2"/>
</dbReference>